<protein>
    <recommendedName>
        <fullName evidence="3">PRC-barrel domain-containing protein</fullName>
    </recommendedName>
</protein>
<comment type="caution">
    <text evidence="4">The sequence shown here is derived from an EMBL/GenBank/DDBJ whole genome shotgun (WGS) entry which is preliminary data.</text>
</comment>
<feature type="region of interest" description="Disordered" evidence="1">
    <location>
        <begin position="24"/>
        <end position="88"/>
    </location>
</feature>
<evidence type="ECO:0000256" key="1">
    <source>
        <dbReference type="SAM" id="MobiDB-lite"/>
    </source>
</evidence>
<dbReference type="PANTHER" id="PTHR36505">
    <property type="entry name" value="BLR1072 PROTEIN"/>
    <property type="match status" value="1"/>
</dbReference>
<gene>
    <name evidence="4" type="ORF">JOH49_008907</name>
</gene>
<feature type="signal peptide" evidence="2">
    <location>
        <begin position="1"/>
        <end position="22"/>
    </location>
</feature>
<reference evidence="4" key="1">
    <citation type="submission" date="2021-02" db="EMBL/GenBank/DDBJ databases">
        <title>Genomic Encyclopedia of Type Strains, Phase IV (KMG-V): Genome sequencing to study the core and pangenomes of soil and plant-associated prokaryotes.</title>
        <authorList>
            <person name="Whitman W."/>
        </authorList>
    </citation>
    <scope>NUCLEOTIDE SEQUENCE</scope>
    <source>
        <strain evidence="4">USDA 406</strain>
    </source>
</reference>
<feature type="domain" description="PRC-barrel" evidence="3">
    <location>
        <begin position="89"/>
        <end position="163"/>
    </location>
</feature>
<keyword evidence="2" id="KW-0732">Signal</keyword>
<organism evidence="4 5">
    <name type="scientific">Bradyrhizobium elkanii</name>
    <dbReference type="NCBI Taxonomy" id="29448"/>
    <lineage>
        <taxon>Bacteria</taxon>
        <taxon>Pseudomonadati</taxon>
        <taxon>Pseudomonadota</taxon>
        <taxon>Alphaproteobacteria</taxon>
        <taxon>Hyphomicrobiales</taxon>
        <taxon>Nitrobacteraceae</taxon>
        <taxon>Bradyrhizobium</taxon>
    </lineage>
</organism>
<dbReference type="InterPro" id="IPR011033">
    <property type="entry name" value="PRC_barrel-like_sf"/>
</dbReference>
<dbReference type="PANTHER" id="PTHR36505:SF1">
    <property type="entry name" value="BLR1072 PROTEIN"/>
    <property type="match status" value="1"/>
</dbReference>
<sequence length="193" mass="20052">MRPRMMTMLVAAALLTCAGVRAADDEAPAPTPSPPPAAQAPPATSTPPATSAPPAASAAPKEQAKEPSKESSKEPSPPPSVTVIGARDAHGILGRDVRSSANENMGRIVDVIVDRDGKVRAAVIDFGGFLGVGSRKIVVDWNALRFAGVSSKSDSITLDLNKQQVSAAPEYKEDTPLIVLGAAGSLHPWDYEH</sequence>
<name>A0A8I2C8J1_BRAEL</name>
<dbReference type="Proteomes" id="UP000673383">
    <property type="component" value="Unassembled WGS sequence"/>
</dbReference>
<evidence type="ECO:0000259" key="3">
    <source>
        <dbReference type="Pfam" id="PF05239"/>
    </source>
</evidence>
<feature type="compositionally biased region" description="Basic and acidic residues" evidence="1">
    <location>
        <begin position="62"/>
        <end position="73"/>
    </location>
</feature>
<accession>A0A8I2C8J1</accession>
<evidence type="ECO:0000313" key="4">
    <source>
        <dbReference type="EMBL" id="MBP1299154.1"/>
    </source>
</evidence>
<dbReference type="SUPFAM" id="SSF50346">
    <property type="entry name" value="PRC-barrel domain"/>
    <property type="match status" value="1"/>
</dbReference>
<feature type="compositionally biased region" description="Pro residues" evidence="1">
    <location>
        <begin position="29"/>
        <end position="39"/>
    </location>
</feature>
<feature type="chain" id="PRO_5034401857" description="PRC-barrel domain-containing protein" evidence="2">
    <location>
        <begin position="23"/>
        <end position="193"/>
    </location>
</feature>
<dbReference type="Pfam" id="PF05239">
    <property type="entry name" value="PRC"/>
    <property type="match status" value="1"/>
</dbReference>
<dbReference type="EMBL" id="JAFICZ010000001">
    <property type="protein sequence ID" value="MBP1299154.1"/>
    <property type="molecule type" value="Genomic_DNA"/>
</dbReference>
<evidence type="ECO:0000313" key="5">
    <source>
        <dbReference type="Proteomes" id="UP000673383"/>
    </source>
</evidence>
<dbReference type="InterPro" id="IPR027275">
    <property type="entry name" value="PRC-brl_dom"/>
</dbReference>
<dbReference type="AlphaFoldDB" id="A0A8I2C8J1"/>
<dbReference type="Gene3D" id="2.30.30.240">
    <property type="entry name" value="PRC-barrel domain"/>
    <property type="match status" value="1"/>
</dbReference>
<evidence type="ECO:0000256" key="2">
    <source>
        <dbReference type="SAM" id="SignalP"/>
    </source>
</evidence>
<proteinExistence type="predicted"/>
<feature type="compositionally biased region" description="Low complexity" evidence="1">
    <location>
        <begin position="40"/>
        <end position="61"/>
    </location>
</feature>